<feature type="compositionally biased region" description="Acidic residues" evidence="1">
    <location>
        <begin position="84"/>
        <end position="101"/>
    </location>
</feature>
<evidence type="ECO:0000313" key="3">
    <source>
        <dbReference type="Proteomes" id="UP001194580"/>
    </source>
</evidence>
<feature type="region of interest" description="Disordered" evidence="1">
    <location>
        <begin position="81"/>
        <end position="101"/>
    </location>
</feature>
<evidence type="ECO:0000256" key="1">
    <source>
        <dbReference type="SAM" id="MobiDB-lite"/>
    </source>
</evidence>
<accession>A0AAD4D1I4</accession>
<evidence type="ECO:0000313" key="2">
    <source>
        <dbReference type="EMBL" id="KAG0254983.1"/>
    </source>
</evidence>
<sequence length="114" mass="13486">ILEIENIEDLITLGYYDDYDSEMGWDYRDESLDDDFEVFEDSEEDDLGSDFYFGEEDDEDQVGLLECSYRQRVVAQARDVKVTEEEEEEEEEEDVESSVAEDELIHRLVTDQFL</sequence>
<name>A0AAD4D1I4_9FUNG</name>
<comment type="caution">
    <text evidence="2">The sequence shown here is derived from an EMBL/GenBank/DDBJ whole genome shotgun (WGS) entry which is preliminary data.</text>
</comment>
<feature type="non-terminal residue" evidence="2">
    <location>
        <position position="114"/>
    </location>
</feature>
<keyword evidence="3" id="KW-1185">Reference proteome</keyword>
<proteinExistence type="predicted"/>
<dbReference type="EMBL" id="JAAAIL010002725">
    <property type="protein sequence ID" value="KAG0254983.1"/>
    <property type="molecule type" value="Genomic_DNA"/>
</dbReference>
<reference evidence="2" key="1">
    <citation type="journal article" date="2020" name="Fungal Divers.">
        <title>Resolving the Mortierellaceae phylogeny through synthesis of multi-gene phylogenetics and phylogenomics.</title>
        <authorList>
            <person name="Vandepol N."/>
            <person name="Liber J."/>
            <person name="Desiro A."/>
            <person name="Na H."/>
            <person name="Kennedy M."/>
            <person name="Barry K."/>
            <person name="Grigoriev I.V."/>
            <person name="Miller A.N."/>
            <person name="O'Donnell K."/>
            <person name="Stajich J.E."/>
            <person name="Bonito G."/>
        </authorList>
    </citation>
    <scope>NUCLEOTIDE SEQUENCE</scope>
    <source>
        <strain evidence="2">NRRL 28262</strain>
    </source>
</reference>
<protein>
    <submittedName>
        <fullName evidence="2">Uncharacterized protein</fullName>
    </submittedName>
</protein>
<dbReference type="AlphaFoldDB" id="A0AAD4D1I4"/>
<organism evidence="2 3">
    <name type="scientific">Linnemannia exigua</name>
    <dbReference type="NCBI Taxonomy" id="604196"/>
    <lineage>
        <taxon>Eukaryota</taxon>
        <taxon>Fungi</taxon>
        <taxon>Fungi incertae sedis</taxon>
        <taxon>Mucoromycota</taxon>
        <taxon>Mortierellomycotina</taxon>
        <taxon>Mortierellomycetes</taxon>
        <taxon>Mortierellales</taxon>
        <taxon>Mortierellaceae</taxon>
        <taxon>Linnemannia</taxon>
    </lineage>
</organism>
<gene>
    <name evidence="2" type="ORF">BGZ95_005889</name>
</gene>
<dbReference type="Proteomes" id="UP001194580">
    <property type="component" value="Unassembled WGS sequence"/>
</dbReference>
<feature type="non-terminal residue" evidence="2">
    <location>
        <position position="1"/>
    </location>
</feature>